<dbReference type="PANTHER" id="PTHR33673">
    <property type="entry name" value="SUPPRESSOR SRP40-LIKE PROTEIN"/>
    <property type="match status" value="1"/>
</dbReference>
<protein>
    <submittedName>
        <fullName evidence="2">Uncharacterized protein</fullName>
    </submittedName>
</protein>
<dbReference type="AlphaFoldDB" id="A0AAU9S303"/>
<feature type="compositionally biased region" description="Low complexity" evidence="1">
    <location>
        <begin position="59"/>
        <end position="76"/>
    </location>
</feature>
<evidence type="ECO:0000313" key="2">
    <source>
        <dbReference type="EMBL" id="CAH2055320.1"/>
    </source>
</evidence>
<feature type="compositionally biased region" description="Acidic residues" evidence="1">
    <location>
        <begin position="211"/>
        <end position="220"/>
    </location>
</feature>
<dbReference type="EMBL" id="OU466859">
    <property type="protein sequence ID" value="CAH2055320.1"/>
    <property type="molecule type" value="Genomic_DNA"/>
</dbReference>
<sequence length="366" mass="41283">METKTESKEQQWKDSISPSSSSRSSSITSVSSDGHFDIRHFPLPKPSLSASEAQKQRESYQAYSSSVSSYTGSSWSSRTSTHQNHLIDLPGYDPNRIPSSVFSSKPTNSTEWSIASNESLFSIHDGNFSIYTREDHGLASALRLADTPRFEEAYQEITEIIPVPLAPPVKNLTEPETETILENKQDQVEKSDSRIDDDDELEKEEMTELRSDDEEEEEYTIEAEVIVEIETEKPKEKVVEDVKENKPEDSISTISHSTSISCLSDISNNSICSFAFPVLQEEDGVNETPSIEIRENVSHKRKPEYLLPQSPRQPAQPQPYSESGTPTQLQPQSQRQRKASKPFESQTQSPKASRNGWFSCFHCPKR</sequence>
<proteinExistence type="predicted"/>
<feature type="compositionally biased region" description="Basic and acidic residues" evidence="1">
    <location>
        <begin position="232"/>
        <end position="249"/>
    </location>
</feature>
<feature type="compositionally biased region" description="Low complexity" evidence="1">
    <location>
        <begin position="308"/>
        <end position="319"/>
    </location>
</feature>
<feature type="non-terminal residue" evidence="2">
    <location>
        <position position="1"/>
    </location>
</feature>
<feature type="region of interest" description="Disordered" evidence="1">
    <location>
        <begin position="1"/>
        <end position="76"/>
    </location>
</feature>
<feature type="region of interest" description="Disordered" evidence="1">
    <location>
        <begin position="180"/>
        <end position="220"/>
    </location>
</feature>
<feature type="compositionally biased region" description="Low complexity" evidence="1">
    <location>
        <begin position="15"/>
        <end position="32"/>
    </location>
</feature>
<evidence type="ECO:0000256" key="1">
    <source>
        <dbReference type="SAM" id="MobiDB-lite"/>
    </source>
</evidence>
<reference evidence="2 3" key="1">
    <citation type="submission" date="2022-03" db="EMBL/GenBank/DDBJ databases">
        <authorList>
            <person name="Nunn A."/>
            <person name="Chopra R."/>
            <person name="Nunn A."/>
            <person name="Contreras Garrido A."/>
        </authorList>
    </citation>
    <scope>NUCLEOTIDE SEQUENCE [LARGE SCALE GENOMIC DNA]</scope>
</reference>
<organism evidence="2 3">
    <name type="scientific">Thlaspi arvense</name>
    <name type="common">Field penny-cress</name>
    <dbReference type="NCBI Taxonomy" id="13288"/>
    <lineage>
        <taxon>Eukaryota</taxon>
        <taxon>Viridiplantae</taxon>
        <taxon>Streptophyta</taxon>
        <taxon>Embryophyta</taxon>
        <taxon>Tracheophyta</taxon>
        <taxon>Spermatophyta</taxon>
        <taxon>Magnoliopsida</taxon>
        <taxon>eudicotyledons</taxon>
        <taxon>Gunneridae</taxon>
        <taxon>Pentapetalae</taxon>
        <taxon>rosids</taxon>
        <taxon>malvids</taxon>
        <taxon>Brassicales</taxon>
        <taxon>Brassicaceae</taxon>
        <taxon>Thlaspideae</taxon>
        <taxon>Thlaspi</taxon>
    </lineage>
</organism>
<feature type="compositionally biased region" description="Polar residues" evidence="1">
    <location>
        <begin position="343"/>
        <end position="352"/>
    </location>
</feature>
<name>A0AAU9S303_THLAR</name>
<dbReference type="PANTHER" id="PTHR33673:SF26">
    <property type="entry name" value="PININ-LIKE PROTEIN"/>
    <property type="match status" value="1"/>
</dbReference>
<accession>A0AAU9S303</accession>
<dbReference type="Proteomes" id="UP000836841">
    <property type="component" value="Chromosome 3"/>
</dbReference>
<feature type="compositionally biased region" description="Polar residues" evidence="1">
    <location>
        <begin position="320"/>
        <end position="334"/>
    </location>
</feature>
<evidence type="ECO:0000313" key="3">
    <source>
        <dbReference type="Proteomes" id="UP000836841"/>
    </source>
</evidence>
<feature type="region of interest" description="Disordered" evidence="1">
    <location>
        <begin position="281"/>
        <end position="366"/>
    </location>
</feature>
<feature type="compositionally biased region" description="Basic and acidic residues" evidence="1">
    <location>
        <begin position="1"/>
        <end position="12"/>
    </location>
</feature>
<feature type="region of interest" description="Disordered" evidence="1">
    <location>
        <begin position="232"/>
        <end position="258"/>
    </location>
</feature>
<feature type="compositionally biased region" description="Basic and acidic residues" evidence="1">
    <location>
        <begin position="181"/>
        <end position="194"/>
    </location>
</feature>
<keyword evidence="3" id="KW-1185">Reference proteome</keyword>
<gene>
    <name evidence="2" type="ORF">TAV2_LOCUS10738</name>
</gene>